<dbReference type="STRING" id="490829.SAMN05421850_102184"/>
<dbReference type="InterPro" id="IPR052017">
    <property type="entry name" value="TSUP"/>
</dbReference>
<protein>
    <recommendedName>
        <fullName evidence="8">Probable membrane transporter protein</fullName>
    </recommendedName>
</protein>
<feature type="transmembrane region" description="Helical" evidence="8">
    <location>
        <begin position="178"/>
        <end position="195"/>
    </location>
</feature>
<feature type="transmembrane region" description="Helical" evidence="8">
    <location>
        <begin position="38"/>
        <end position="61"/>
    </location>
</feature>
<keyword evidence="5 8" id="KW-0812">Transmembrane</keyword>
<evidence type="ECO:0000256" key="5">
    <source>
        <dbReference type="ARBA" id="ARBA00022692"/>
    </source>
</evidence>
<evidence type="ECO:0000256" key="2">
    <source>
        <dbReference type="ARBA" id="ARBA00009142"/>
    </source>
</evidence>
<keyword evidence="4 8" id="KW-1003">Cell membrane</keyword>
<dbReference type="OrthoDB" id="9800873at2"/>
<dbReference type="EMBL" id="FNEB01000002">
    <property type="protein sequence ID" value="SDI31888.1"/>
    <property type="molecule type" value="Genomic_DNA"/>
</dbReference>
<evidence type="ECO:0000256" key="6">
    <source>
        <dbReference type="ARBA" id="ARBA00022989"/>
    </source>
</evidence>
<feature type="transmembrane region" description="Helical" evidence="8">
    <location>
        <begin position="107"/>
        <end position="125"/>
    </location>
</feature>
<feature type="transmembrane region" description="Helical" evidence="8">
    <location>
        <begin position="137"/>
        <end position="158"/>
    </location>
</feature>
<name>A0A1G8JKY4_9RHOB</name>
<dbReference type="AlphaFoldDB" id="A0A1G8JKY4"/>
<evidence type="ECO:0000256" key="7">
    <source>
        <dbReference type="ARBA" id="ARBA00023136"/>
    </source>
</evidence>
<dbReference type="PANTHER" id="PTHR30269:SF32">
    <property type="entry name" value="MEMBRANE TRANSPORTER PROTEIN-RELATED"/>
    <property type="match status" value="1"/>
</dbReference>
<sequence>MSFLPPDITLWALALACGAAFLAGIVKGIVGFAMPMVMISLLSSFLSPELALAGLMLPTLATNGVQALREGPSAAGRAVREFRVFLGVGVVALLIGAQMVALLEARTLLLAIGGSILFFALLQLAGWRPRPAPRHRVAIEAGTGVLAGFVGGMSGIWGPPTVMLLTALDTPKAAQMRVQGVVYGLGAVALAVAHVGSGILNLATAAFSVCLVVPALAGIRLGFALSDRFDQATFRRATLAVLLVAALNLLRRGLMM</sequence>
<organism evidence="9 10">
    <name type="scientific">Lutimaribacter saemankumensis</name>
    <dbReference type="NCBI Taxonomy" id="490829"/>
    <lineage>
        <taxon>Bacteria</taxon>
        <taxon>Pseudomonadati</taxon>
        <taxon>Pseudomonadota</taxon>
        <taxon>Alphaproteobacteria</taxon>
        <taxon>Rhodobacterales</taxon>
        <taxon>Roseobacteraceae</taxon>
        <taxon>Lutimaribacter</taxon>
    </lineage>
</organism>
<feature type="transmembrane region" description="Helical" evidence="8">
    <location>
        <begin position="202"/>
        <end position="221"/>
    </location>
</feature>
<gene>
    <name evidence="9" type="ORF">SAMN05421850_102184</name>
</gene>
<accession>A0A1G8JKY4</accession>
<dbReference type="GO" id="GO:0005886">
    <property type="term" value="C:plasma membrane"/>
    <property type="evidence" value="ECO:0007669"/>
    <property type="project" value="UniProtKB-SubCell"/>
</dbReference>
<dbReference type="RefSeq" id="WP_090027411.1">
    <property type="nucleotide sequence ID" value="NZ_FNEB01000002.1"/>
</dbReference>
<keyword evidence="10" id="KW-1185">Reference proteome</keyword>
<evidence type="ECO:0000256" key="4">
    <source>
        <dbReference type="ARBA" id="ARBA00022475"/>
    </source>
</evidence>
<evidence type="ECO:0000256" key="3">
    <source>
        <dbReference type="ARBA" id="ARBA00022448"/>
    </source>
</evidence>
<keyword evidence="7 8" id="KW-0472">Membrane</keyword>
<reference evidence="9 10" key="1">
    <citation type="submission" date="2016-10" db="EMBL/GenBank/DDBJ databases">
        <authorList>
            <person name="de Groot N.N."/>
        </authorList>
    </citation>
    <scope>NUCLEOTIDE SEQUENCE [LARGE SCALE GENOMIC DNA]</scope>
    <source>
        <strain evidence="9 10">DSM 28010</strain>
    </source>
</reference>
<evidence type="ECO:0000313" key="10">
    <source>
        <dbReference type="Proteomes" id="UP000199340"/>
    </source>
</evidence>
<comment type="subcellular location">
    <subcellularLocation>
        <location evidence="1 8">Cell membrane</location>
        <topology evidence="1 8">Multi-pass membrane protein</topology>
    </subcellularLocation>
</comment>
<keyword evidence="6 8" id="KW-1133">Transmembrane helix</keyword>
<evidence type="ECO:0000256" key="1">
    <source>
        <dbReference type="ARBA" id="ARBA00004651"/>
    </source>
</evidence>
<dbReference type="Pfam" id="PF01925">
    <property type="entry name" value="TauE"/>
    <property type="match status" value="1"/>
</dbReference>
<evidence type="ECO:0000313" key="9">
    <source>
        <dbReference type="EMBL" id="SDI31888.1"/>
    </source>
</evidence>
<proteinExistence type="inferred from homology"/>
<feature type="transmembrane region" description="Helical" evidence="8">
    <location>
        <begin position="82"/>
        <end position="101"/>
    </location>
</feature>
<dbReference type="Proteomes" id="UP000199340">
    <property type="component" value="Unassembled WGS sequence"/>
</dbReference>
<keyword evidence="3" id="KW-0813">Transport</keyword>
<dbReference type="InterPro" id="IPR002781">
    <property type="entry name" value="TM_pro_TauE-like"/>
</dbReference>
<evidence type="ECO:0000256" key="8">
    <source>
        <dbReference type="RuleBase" id="RU363041"/>
    </source>
</evidence>
<dbReference type="PANTHER" id="PTHR30269">
    <property type="entry name" value="TRANSMEMBRANE PROTEIN YFCA"/>
    <property type="match status" value="1"/>
</dbReference>
<comment type="similarity">
    <text evidence="2 8">Belongs to the 4-toluene sulfonate uptake permease (TSUP) (TC 2.A.102) family.</text>
</comment>
<feature type="transmembrane region" description="Helical" evidence="8">
    <location>
        <begin position="233"/>
        <end position="250"/>
    </location>
</feature>